<comment type="subcellular location">
    <subcellularLocation>
        <location evidence="1">Cell membrane</location>
        <topology evidence="1">Multi-pass membrane protein</topology>
    </subcellularLocation>
</comment>
<evidence type="ECO:0000313" key="10">
    <source>
        <dbReference type="EMBL" id="NAW52117.1"/>
    </source>
</evidence>
<evidence type="ECO:0000256" key="3">
    <source>
        <dbReference type="ARBA" id="ARBA00022692"/>
    </source>
</evidence>
<feature type="transmembrane region" description="Helical" evidence="7">
    <location>
        <begin position="15"/>
        <end position="38"/>
    </location>
</feature>
<feature type="transmembrane region" description="Helical" evidence="7">
    <location>
        <begin position="138"/>
        <end position="159"/>
    </location>
</feature>
<dbReference type="PANTHER" id="PTHR30509">
    <property type="entry name" value="P-HYDROXYBENZOIC ACID EFFLUX PUMP SUBUNIT-RELATED"/>
    <property type="match status" value="1"/>
</dbReference>
<dbReference type="EMBL" id="JAAABJ010000642">
    <property type="protein sequence ID" value="NAW52117.1"/>
    <property type="molecule type" value="Genomic_DNA"/>
</dbReference>
<feature type="transmembrane region" description="Helical" evidence="7">
    <location>
        <begin position="448"/>
        <end position="466"/>
    </location>
</feature>
<sequence length="778" mass="89929">MDRMNELKKFITSQYIYYGIRMTFSVAVPCIIMVYYGVLKEYFAFPLGTVFLTTMDQPGPFIRRRNTFILGIICFFIVSLIIGFTYQYPLLVALEIIIFGMFFSLIGIYGTRLSVMGSLTLAIFAILIDGHFEKGKVVETSLALGLGGAWAFILFLVLAKIHPYMLVKQILGENFIELGNFVRIKSKFYQSNPNFNAVFGEMMSSQIKLQQHQEYLREILFTTRRVVNESTTTSRVITLMFLESIDLFEQILTSQQDYKTLHKNFGNKNLLSHIYRYIRVLAAEMINIGISVQANQKAFPLTNLDKELLKCYHRYYDLRNAEMNHENFEDYMMLRQNMINLSEITKKIKTIYRSSSYNEKLAKSLSVGLDSEKFAPEKEKISLKLLRFNLSLKSAHFRHALRITIALLLGYMVSLTGFVQIGHSYWILITILAIQKPAFSISKSRNILRLGGTLAGAIVSVVILYYIENSMLLLSILLVSMTLCYTFLKHKYMTAIFFMTIYVFIAFNFISPGNSKIIFIDRVIDTIIGGSISFLVSYFVLPVWERTQNKSYIIEAVNSNKAYFEVVCDMLMQKNKDFSHIFREKRSDSFIALANLSDNFQRMLSDPKFQQHLHIKRIHHFVNTTHLLTAYIASLSMYAKSADTYEEIDIPNWKKKILLEFTKIQLLLNIEGVSPHDLKEYANCKEPSDQIETLLEKRRREIREKEACFNFNPEDVSRLTELKSLSELFALINNLSEEQVKVIKRLFSQSPGESITMQKKKSSTLMSWAQKLSEKVSS</sequence>
<accession>A0A845Q0A7</accession>
<keyword evidence="5 7" id="KW-0472">Membrane</keyword>
<evidence type="ECO:0000259" key="8">
    <source>
        <dbReference type="Pfam" id="PF12805"/>
    </source>
</evidence>
<evidence type="ECO:0000259" key="9">
    <source>
        <dbReference type="Pfam" id="PF13515"/>
    </source>
</evidence>
<feature type="transmembrane region" description="Helical" evidence="7">
    <location>
        <begin position="495"/>
        <end position="511"/>
    </location>
</feature>
<dbReference type="AlphaFoldDB" id="A0A845Q0A7"/>
<dbReference type="GO" id="GO:0005886">
    <property type="term" value="C:plasma membrane"/>
    <property type="evidence" value="ECO:0007669"/>
    <property type="project" value="UniProtKB-SubCell"/>
</dbReference>
<keyword evidence="11" id="KW-1185">Reference proteome</keyword>
<evidence type="ECO:0000256" key="5">
    <source>
        <dbReference type="ARBA" id="ARBA00023136"/>
    </source>
</evidence>
<feature type="transmembrane region" description="Helical" evidence="7">
    <location>
        <begin position="90"/>
        <end position="108"/>
    </location>
</feature>
<name>A0A845Q0A7_9FLAO</name>
<evidence type="ECO:0000256" key="2">
    <source>
        <dbReference type="ARBA" id="ARBA00022475"/>
    </source>
</evidence>
<dbReference type="InterPro" id="IPR032692">
    <property type="entry name" value="YccS_N"/>
</dbReference>
<feature type="transmembrane region" description="Helical" evidence="7">
    <location>
        <begin position="400"/>
        <end position="419"/>
    </location>
</feature>
<dbReference type="InterPro" id="IPR049453">
    <property type="entry name" value="Memb_transporter_dom"/>
</dbReference>
<reference evidence="10 11" key="1">
    <citation type="submission" date="2019-11" db="EMBL/GenBank/DDBJ databases">
        <title>Characterization of Elizabethkingia argenteiflava sp. nov., isolated from inner surface of Soybean Pods.</title>
        <authorList>
            <person name="Mo S."/>
        </authorList>
    </citation>
    <scope>NUCLEOTIDE SEQUENCE [LARGE SCALE GENOMIC DNA]</scope>
    <source>
        <strain evidence="10 11">YB22</strain>
    </source>
</reference>
<gene>
    <name evidence="10" type="ORF">GNY06_12290</name>
</gene>
<comment type="similarity">
    <text evidence="6">Belongs to the YccS/YhfK family.</text>
</comment>
<keyword evidence="4 7" id="KW-1133">Transmembrane helix</keyword>
<feature type="transmembrane region" description="Helical" evidence="7">
    <location>
        <begin position="472"/>
        <end position="488"/>
    </location>
</feature>
<evidence type="ECO:0000256" key="7">
    <source>
        <dbReference type="SAM" id="Phobius"/>
    </source>
</evidence>
<keyword evidence="3 7" id="KW-0812">Transmembrane</keyword>
<feature type="domain" description="Integral membrane bound transporter" evidence="9">
    <location>
        <begin position="417"/>
        <end position="536"/>
    </location>
</feature>
<organism evidence="10 11">
    <name type="scientific">Elizabethkingia argenteiflava</name>
    <dbReference type="NCBI Taxonomy" id="2681556"/>
    <lineage>
        <taxon>Bacteria</taxon>
        <taxon>Pseudomonadati</taxon>
        <taxon>Bacteroidota</taxon>
        <taxon>Flavobacteriia</taxon>
        <taxon>Flavobacteriales</taxon>
        <taxon>Weeksellaceae</taxon>
        <taxon>Elizabethkingia</taxon>
    </lineage>
</organism>
<evidence type="ECO:0000256" key="1">
    <source>
        <dbReference type="ARBA" id="ARBA00004651"/>
    </source>
</evidence>
<feature type="domain" description="Integral membrane protein YccS N-terminal" evidence="8">
    <location>
        <begin position="69"/>
        <end position="346"/>
    </location>
</feature>
<keyword evidence="2" id="KW-1003">Cell membrane</keyword>
<evidence type="ECO:0000256" key="4">
    <source>
        <dbReference type="ARBA" id="ARBA00022989"/>
    </source>
</evidence>
<dbReference type="Proteomes" id="UP000553459">
    <property type="component" value="Unassembled WGS sequence"/>
</dbReference>
<proteinExistence type="inferred from homology"/>
<comment type="caution">
    <text evidence="10">The sequence shown here is derived from an EMBL/GenBank/DDBJ whole genome shotgun (WGS) entry which is preliminary data.</text>
</comment>
<dbReference type="Pfam" id="PF12805">
    <property type="entry name" value="FUSC-like"/>
    <property type="match status" value="1"/>
</dbReference>
<protein>
    <submittedName>
        <fullName evidence="10">FUSC family protein</fullName>
    </submittedName>
</protein>
<dbReference type="PANTHER" id="PTHR30509:SF8">
    <property type="entry name" value="INNER MEMBRANE PROTEIN YCCS"/>
    <property type="match status" value="1"/>
</dbReference>
<evidence type="ECO:0000256" key="6">
    <source>
        <dbReference type="ARBA" id="ARBA00043993"/>
    </source>
</evidence>
<feature type="transmembrane region" description="Helical" evidence="7">
    <location>
        <begin position="523"/>
        <end position="544"/>
    </location>
</feature>
<feature type="transmembrane region" description="Helical" evidence="7">
    <location>
        <begin position="67"/>
        <end position="84"/>
    </location>
</feature>
<evidence type="ECO:0000313" key="11">
    <source>
        <dbReference type="Proteomes" id="UP000553459"/>
    </source>
</evidence>
<dbReference type="Pfam" id="PF13515">
    <property type="entry name" value="FUSC_2"/>
    <property type="match status" value="1"/>
</dbReference>